<feature type="compositionally biased region" description="Acidic residues" evidence="3">
    <location>
        <begin position="75"/>
        <end position="93"/>
    </location>
</feature>
<feature type="compositionally biased region" description="Low complexity" evidence="3">
    <location>
        <begin position="65"/>
        <end position="74"/>
    </location>
</feature>
<name>A0A8J6L347_MICOH</name>
<evidence type="ECO:0000256" key="2">
    <source>
        <dbReference type="ARBA" id="ARBA00023157"/>
    </source>
</evidence>
<dbReference type="PROSITE" id="PS50835">
    <property type="entry name" value="IG_LIKE"/>
    <property type="match status" value="1"/>
</dbReference>
<evidence type="ECO:0000259" key="4">
    <source>
        <dbReference type="PROSITE" id="PS50835"/>
    </source>
</evidence>
<accession>A0A8J6L347</accession>
<comment type="caution">
    <text evidence="5">The sequence shown here is derived from an EMBL/GenBank/DDBJ whole genome shotgun (WGS) entry which is preliminary data.</text>
</comment>
<organism evidence="5 6">
    <name type="scientific">Microtus ochrogaster</name>
    <name type="common">Prairie vole</name>
    <dbReference type="NCBI Taxonomy" id="79684"/>
    <lineage>
        <taxon>Eukaryota</taxon>
        <taxon>Metazoa</taxon>
        <taxon>Chordata</taxon>
        <taxon>Craniata</taxon>
        <taxon>Vertebrata</taxon>
        <taxon>Euteleostomi</taxon>
        <taxon>Mammalia</taxon>
        <taxon>Eutheria</taxon>
        <taxon>Euarchontoglires</taxon>
        <taxon>Glires</taxon>
        <taxon>Rodentia</taxon>
        <taxon>Myomorpha</taxon>
        <taxon>Muroidea</taxon>
        <taxon>Cricetidae</taxon>
        <taxon>Arvicolinae</taxon>
        <taxon>Microtus</taxon>
    </lineage>
</organism>
<dbReference type="InterPro" id="IPR003598">
    <property type="entry name" value="Ig_sub2"/>
</dbReference>
<dbReference type="SMART" id="SM00408">
    <property type="entry name" value="IGc2"/>
    <property type="match status" value="1"/>
</dbReference>
<dbReference type="InterPro" id="IPR013783">
    <property type="entry name" value="Ig-like_fold"/>
</dbReference>
<dbReference type="PANTHER" id="PTHR45080:SF8">
    <property type="entry name" value="IG-LIKE DOMAIN-CONTAINING PROTEIN"/>
    <property type="match status" value="1"/>
</dbReference>
<dbReference type="GO" id="GO:0007156">
    <property type="term" value="P:homophilic cell adhesion via plasma membrane adhesion molecules"/>
    <property type="evidence" value="ECO:0007669"/>
    <property type="project" value="TreeGrafter"/>
</dbReference>
<dbReference type="Pfam" id="PF13927">
    <property type="entry name" value="Ig_3"/>
    <property type="match status" value="1"/>
</dbReference>
<dbReference type="InterPro" id="IPR003599">
    <property type="entry name" value="Ig_sub"/>
</dbReference>
<proteinExistence type="predicted"/>
<dbReference type="InterPro" id="IPR007110">
    <property type="entry name" value="Ig-like_dom"/>
</dbReference>
<dbReference type="Gene3D" id="2.60.40.10">
    <property type="entry name" value="Immunoglobulins"/>
    <property type="match status" value="1"/>
</dbReference>
<dbReference type="FunFam" id="2.60.40.10:FF:000359">
    <property type="entry name" value="Sidekick cell adhesion molecule 2"/>
    <property type="match status" value="1"/>
</dbReference>
<evidence type="ECO:0000313" key="6">
    <source>
        <dbReference type="Proteomes" id="UP000710432"/>
    </source>
</evidence>
<dbReference type="PANTHER" id="PTHR45080">
    <property type="entry name" value="CONTACTIN 5"/>
    <property type="match status" value="1"/>
</dbReference>
<evidence type="ECO:0000256" key="1">
    <source>
        <dbReference type="ARBA" id="ARBA00022729"/>
    </source>
</evidence>
<evidence type="ECO:0000256" key="3">
    <source>
        <dbReference type="SAM" id="MobiDB-lite"/>
    </source>
</evidence>
<protein>
    <submittedName>
        <fullName evidence="5">Protein sidekick-1</fullName>
    </submittedName>
</protein>
<dbReference type="InterPro" id="IPR036179">
    <property type="entry name" value="Ig-like_dom_sf"/>
</dbReference>
<keyword evidence="2" id="KW-1015">Disulfide bond</keyword>
<dbReference type="EMBL" id="JAATJU010013600">
    <property type="protein sequence ID" value="KAH0517853.1"/>
    <property type="molecule type" value="Genomic_DNA"/>
</dbReference>
<dbReference type="GO" id="GO:0005886">
    <property type="term" value="C:plasma membrane"/>
    <property type="evidence" value="ECO:0007669"/>
    <property type="project" value="TreeGrafter"/>
</dbReference>
<dbReference type="Proteomes" id="UP000710432">
    <property type="component" value="Unassembled WGS sequence"/>
</dbReference>
<dbReference type="SMART" id="SM00409">
    <property type="entry name" value="IG"/>
    <property type="match status" value="1"/>
</dbReference>
<keyword evidence="1" id="KW-0732">Signal</keyword>
<dbReference type="SUPFAM" id="SSF48726">
    <property type="entry name" value="Immunoglobulin"/>
    <property type="match status" value="1"/>
</dbReference>
<dbReference type="AlphaFoldDB" id="A0A8J6L347"/>
<reference evidence="5" key="1">
    <citation type="submission" date="2020-03" db="EMBL/GenBank/DDBJ databases">
        <title>Studies in the Genomics of Life Span.</title>
        <authorList>
            <person name="Glass D."/>
        </authorList>
    </citation>
    <scope>NUCLEOTIDE SEQUENCE</scope>
    <source>
        <strain evidence="5">LTLLF</strain>
        <tissue evidence="5">Muscle</tissue>
    </source>
</reference>
<feature type="region of interest" description="Disordered" evidence="3">
    <location>
        <begin position="53"/>
        <end position="100"/>
    </location>
</feature>
<sequence length="252" mass="27791">MVERMSEITVVAAEEAEVVIMAGNGRGGSDGGGGDDGRVMEVIMVRMPVEVKQCNDNDDGDDGIDANSRDGNNGNDDDAYAGDIDEDGDDIGSENDNGSMMMMVMGSDDDEDGDDVAPYFKTEPGLPQIHLEGNRLVLTCLAEGSWPLEFKWMRNDSELTTYSSEYKYIIPSLQKLDAGFYRCVVRNRMGALLQRRSEVQVAYMGNFMDTDQRKTVSQGHAALLNLVPIVSCPRPQVTWFREGHKIIPSSRM</sequence>
<evidence type="ECO:0000313" key="5">
    <source>
        <dbReference type="EMBL" id="KAH0517853.1"/>
    </source>
</evidence>
<gene>
    <name evidence="5" type="ORF">LTLLF_118860</name>
</gene>
<feature type="domain" description="Ig-like" evidence="4">
    <location>
        <begin position="118"/>
        <end position="200"/>
    </location>
</feature>
<dbReference type="InterPro" id="IPR050958">
    <property type="entry name" value="Cell_Adh-Cytoskel_Orgn"/>
</dbReference>